<dbReference type="InterPro" id="IPR014044">
    <property type="entry name" value="CAP_dom"/>
</dbReference>
<sequence>MCVKRTHTVCRVDFWTVEEASMSVGQNVFNSWSTNSADNFDVTSAISAFYEEVVHYSRNDVNQFRQVGHYTQVVWANTYQVGCGYIKYQVGSTTYNYVVCNYGPAGNYVGQELYKTGEACSQCGTMVCDTTYPGLCRDPLLELHWRDSDPLLELHWRDSDPLLELHWRVSDPLLELHWRVSDPLLELHWHDSDPLLELHWRVSDPLLELYWRDSDPLLELHWRVSDPLLELYWRDSDPLIDLHHRDNVPAIAFFY</sequence>
<dbReference type="Pfam" id="PF00188">
    <property type="entry name" value="CAP"/>
    <property type="match status" value="1"/>
</dbReference>
<evidence type="ECO:0000259" key="1">
    <source>
        <dbReference type="SMART" id="SM00198"/>
    </source>
</evidence>
<evidence type="ECO:0000313" key="2">
    <source>
        <dbReference type="EMBL" id="CAD7261025.1"/>
    </source>
</evidence>
<dbReference type="PROSITE" id="PS01009">
    <property type="entry name" value="CRISP_1"/>
    <property type="match status" value="1"/>
</dbReference>
<dbReference type="GO" id="GO:0005576">
    <property type="term" value="C:extracellular region"/>
    <property type="evidence" value="ECO:0007669"/>
    <property type="project" value="UniProtKB-SubCell"/>
</dbReference>
<dbReference type="AlphaFoldDB" id="A0A7R9FZB5"/>
<reference evidence="2" key="1">
    <citation type="submission" date="2020-11" db="EMBL/GenBank/DDBJ databases">
        <authorList>
            <person name="Tran Van P."/>
        </authorList>
    </citation>
    <scope>NUCLEOTIDE SEQUENCE</scope>
</reference>
<protein>
    <recommendedName>
        <fullName evidence="1">SCP domain-containing protein</fullName>
    </recommendedName>
</protein>
<feature type="domain" description="SCP" evidence="1">
    <location>
        <begin position="1"/>
        <end position="110"/>
    </location>
</feature>
<dbReference type="PRINTS" id="PR00837">
    <property type="entry name" value="V5TPXLIKE"/>
</dbReference>
<organism evidence="2">
    <name type="scientific">Timema shepardi</name>
    <name type="common">Walking stick</name>
    <dbReference type="NCBI Taxonomy" id="629360"/>
    <lineage>
        <taxon>Eukaryota</taxon>
        <taxon>Metazoa</taxon>
        <taxon>Ecdysozoa</taxon>
        <taxon>Arthropoda</taxon>
        <taxon>Hexapoda</taxon>
        <taxon>Insecta</taxon>
        <taxon>Pterygota</taxon>
        <taxon>Neoptera</taxon>
        <taxon>Polyneoptera</taxon>
        <taxon>Phasmatodea</taxon>
        <taxon>Timematodea</taxon>
        <taxon>Timematoidea</taxon>
        <taxon>Timematidae</taxon>
        <taxon>Timema</taxon>
    </lineage>
</organism>
<dbReference type="InterPro" id="IPR035940">
    <property type="entry name" value="CAP_sf"/>
</dbReference>
<dbReference type="EMBL" id="OC001960">
    <property type="protein sequence ID" value="CAD7261025.1"/>
    <property type="molecule type" value="Genomic_DNA"/>
</dbReference>
<gene>
    <name evidence="2" type="ORF">TSIB3V08_LOCUS5175</name>
</gene>
<accession>A0A7R9FZB5</accession>
<dbReference type="SUPFAM" id="SSF55797">
    <property type="entry name" value="PR-1-like"/>
    <property type="match status" value="1"/>
</dbReference>
<dbReference type="Gene3D" id="3.40.33.10">
    <property type="entry name" value="CAP"/>
    <property type="match status" value="1"/>
</dbReference>
<proteinExistence type="predicted"/>
<dbReference type="CDD" id="cd05380">
    <property type="entry name" value="CAP_euk"/>
    <property type="match status" value="1"/>
</dbReference>
<name>A0A7R9FZB5_TIMSH</name>
<dbReference type="SMART" id="SM00198">
    <property type="entry name" value="SCP"/>
    <property type="match status" value="1"/>
</dbReference>
<dbReference type="PANTHER" id="PTHR10334">
    <property type="entry name" value="CYSTEINE-RICH SECRETORY PROTEIN-RELATED"/>
    <property type="match status" value="1"/>
</dbReference>
<dbReference type="PROSITE" id="PS01010">
    <property type="entry name" value="CRISP_2"/>
    <property type="match status" value="1"/>
</dbReference>
<dbReference type="InterPro" id="IPR001283">
    <property type="entry name" value="CRISP-related"/>
</dbReference>
<dbReference type="InterPro" id="IPR018244">
    <property type="entry name" value="Allrgn_V5/Tpx1_CS"/>
</dbReference>